<accession>A0ABQ2ISW6</accession>
<comment type="caution">
    <text evidence="2">The sequence shown here is derived from an EMBL/GenBank/DDBJ whole genome shotgun (WGS) entry which is preliminary data.</text>
</comment>
<protein>
    <recommendedName>
        <fullName evidence="1">Ricin B lectin domain-containing protein</fullName>
    </recommendedName>
</protein>
<sequence>MTTPGGFAEPEALPGFSAMGKLAAIIATAAATVTLTAVPASAEPVVVYQLAGTTRCLADVSGNVVLRPCNELADEQRWIVPISGGVDWPHNMATDKCLGATTSGDVLGQACTSSSGQRWRRVPTGTSFQFRNVGTGKCLTAQVTLAACTTSSAKWNGLR</sequence>
<evidence type="ECO:0000313" key="3">
    <source>
        <dbReference type="Proteomes" id="UP000597656"/>
    </source>
</evidence>
<dbReference type="SUPFAM" id="SSF50370">
    <property type="entry name" value="Ricin B-like lectins"/>
    <property type="match status" value="1"/>
</dbReference>
<dbReference type="Proteomes" id="UP000597656">
    <property type="component" value="Unassembled WGS sequence"/>
</dbReference>
<proteinExistence type="predicted"/>
<evidence type="ECO:0000259" key="1">
    <source>
        <dbReference type="SMART" id="SM00458"/>
    </source>
</evidence>
<dbReference type="CDD" id="cd23415">
    <property type="entry name" value="beta-trefoil_Ricin_AH"/>
    <property type="match status" value="1"/>
</dbReference>
<keyword evidence="3" id="KW-1185">Reference proteome</keyword>
<dbReference type="InterPro" id="IPR000772">
    <property type="entry name" value="Ricin_B_lectin"/>
</dbReference>
<dbReference type="PROSITE" id="PS50231">
    <property type="entry name" value="RICIN_B_LECTIN"/>
    <property type="match status" value="1"/>
</dbReference>
<evidence type="ECO:0000313" key="2">
    <source>
        <dbReference type="EMBL" id="GGN25460.1"/>
    </source>
</evidence>
<organism evidence="2 3">
    <name type="scientific">Lentzea pudingi</name>
    <dbReference type="NCBI Taxonomy" id="1789439"/>
    <lineage>
        <taxon>Bacteria</taxon>
        <taxon>Bacillati</taxon>
        <taxon>Actinomycetota</taxon>
        <taxon>Actinomycetes</taxon>
        <taxon>Pseudonocardiales</taxon>
        <taxon>Pseudonocardiaceae</taxon>
        <taxon>Lentzea</taxon>
    </lineage>
</organism>
<dbReference type="Gene3D" id="2.80.10.50">
    <property type="match status" value="1"/>
</dbReference>
<dbReference type="Pfam" id="PF00652">
    <property type="entry name" value="Ricin_B_lectin"/>
    <property type="match status" value="1"/>
</dbReference>
<dbReference type="SMART" id="SM00458">
    <property type="entry name" value="RICIN"/>
    <property type="match status" value="1"/>
</dbReference>
<reference evidence="3" key="1">
    <citation type="journal article" date="2019" name="Int. J. Syst. Evol. Microbiol.">
        <title>The Global Catalogue of Microorganisms (GCM) 10K type strain sequencing project: providing services to taxonomists for standard genome sequencing and annotation.</title>
        <authorList>
            <consortium name="The Broad Institute Genomics Platform"/>
            <consortium name="The Broad Institute Genome Sequencing Center for Infectious Disease"/>
            <person name="Wu L."/>
            <person name="Ma J."/>
        </authorList>
    </citation>
    <scope>NUCLEOTIDE SEQUENCE [LARGE SCALE GENOMIC DNA]</scope>
    <source>
        <strain evidence="3">CGMCC 4.7319</strain>
    </source>
</reference>
<dbReference type="EMBL" id="BMNC01000021">
    <property type="protein sequence ID" value="GGN25460.1"/>
    <property type="molecule type" value="Genomic_DNA"/>
</dbReference>
<dbReference type="InterPro" id="IPR035992">
    <property type="entry name" value="Ricin_B-like_lectins"/>
</dbReference>
<feature type="domain" description="Ricin B lectin" evidence="1">
    <location>
        <begin position="43"/>
        <end position="158"/>
    </location>
</feature>
<gene>
    <name evidence="2" type="ORF">GCM10011609_79790</name>
</gene>
<name>A0ABQ2ISW6_9PSEU</name>